<gene>
    <name evidence="2" type="ORF">CONCODRAFT_80542</name>
</gene>
<evidence type="ECO:0000256" key="1">
    <source>
        <dbReference type="SAM" id="Phobius"/>
    </source>
</evidence>
<evidence type="ECO:0000313" key="2">
    <source>
        <dbReference type="EMBL" id="KXN66260.1"/>
    </source>
</evidence>
<accession>A0A137NU26</accession>
<evidence type="ECO:0000313" key="3">
    <source>
        <dbReference type="Proteomes" id="UP000070444"/>
    </source>
</evidence>
<keyword evidence="1" id="KW-0812">Transmembrane</keyword>
<name>A0A137NU26_CONC2</name>
<keyword evidence="1" id="KW-0472">Membrane</keyword>
<proteinExistence type="predicted"/>
<dbReference type="AlphaFoldDB" id="A0A137NU26"/>
<dbReference type="Proteomes" id="UP000070444">
    <property type="component" value="Unassembled WGS sequence"/>
</dbReference>
<keyword evidence="1" id="KW-1133">Transmembrane helix</keyword>
<keyword evidence="3" id="KW-1185">Reference proteome</keyword>
<dbReference type="EMBL" id="KQ964748">
    <property type="protein sequence ID" value="KXN66260.1"/>
    <property type="molecule type" value="Genomic_DNA"/>
</dbReference>
<sequence length="83" mass="9605">MHLNTEKVVLARRLLDKKSDWDTLHFVIGLIVIGAFIGAILFGIKWYLDKRDEKLGLGKFDRNYLNAVRAHNSEKQGYSHVNH</sequence>
<feature type="transmembrane region" description="Helical" evidence="1">
    <location>
        <begin position="24"/>
        <end position="48"/>
    </location>
</feature>
<organism evidence="2 3">
    <name type="scientific">Conidiobolus coronatus (strain ATCC 28846 / CBS 209.66 / NRRL 28638)</name>
    <name type="common">Delacroixia coronata</name>
    <dbReference type="NCBI Taxonomy" id="796925"/>
    <lineage>
        <taxon>Eukaryota</taxon>
        <taxon>Fungi</taxon>
        <taxon>Fungi incertae sedis</taxon>
        <taxon>Zoopagomycota</taxon>
        <taxon>Entomophthoromycotina</taxon>
        <taxon>Entomophthoromycetes</taxon>
        <taxon>Entomophthorales</taxon>
        <taxon>Ancylistaceae</taxon>
        <taxon>Conidiobolus</taxon>
    </lineage>
</organism>
<protein>
    <submittedName>
        <fullName evidence="2">Uncharacterized protein</fullName>
    </submittedName>
</protein>
<reference evidence="2 3" key="1">
    <citation type="journal article" date="2015" name="Genome Biol. Evol.">
        <title>Phylogenomic analyses indicate that early fungi evolved digesting cell walls of algal ancestors of land plants.</title>
        <authorList>
            <person name="Chang Y."/>
            <person name="Wang S."/>
            <person name="Sekimoto S."/>
            <person name="Aerts A.L."/>
            <person name="Choi C."/>
            <person name="Clum A."/>
            <person name="LaButti K.M."/>
            <person name="Lindquist E.A."/>
            <person name="Yee Ngan C."/>
            <person name="Ohm R.A."/>
            <person name="Salamov A.A."/>
            <person name="Grigoriev I.V."/>
            <person name="Spatafora J.W."/>
            <person name="Berbee M.L."/>
        </authorList>
    </citation>
    <scope>NUCLEOTIDE SEQUENCE [LARGE SCALE GENOMIC DNA]</scope>
    <source>
        <strain evidence="2 3">NRRL 28638</strain>
    </source>
</reference>